<sequence>MFSSGNRLNHRNSINLIDLQSIIYGALITLWSEKTSVPKMTTYHNIQIGESIISKSVIPKNFFEKT</sequence>
<reference evidence="1" key="1">
    <citation type="journal article" date="2012" name="Nature">
        <title>The tomato genome sequence provides insights into fleshy fruit evolution.</title>
        <authorList>
            <consortium name="Tomato Genome Consortium"/>
        </authorList>
    </citation>
    <scope>NUCLEOTIDE SEQUENCE [LARGE SCALE GENOMIC DNA]</scope>
    <source>
        <strain evidence="1">cv. Heinz 1706</strain>
    </source>
</reference>
<accession>A0A3Q7I1T3</accession>
<evidence type="ECO:0000313" key="1">
    <source>
        <dbReference type="EnsemblPlants" id="Solyc09g055960.1.1.1"/>
    </source>
</evidence>
<dbReference type="Proteomes" id="UP000004994">
    <property type="component" value="Chromosome 9"/>
</dbReference>
<reference evidence="1" key="2">
    <citation type="submission" date="2019-01" db="UniProtKB">
        <authorList>
            <consortium name="EnsemblPlants"/>
        </authorList>
    </citation>
    <scope>IDENTIFICATION</scope>
    <source>
        <strain evidence="1">cv. Heinz 1706</strain>
    </source>
</reference>
<dbReference type="AlphaFoldDB" id="A0A3Q7I1T3"/>
<keyword evidence="2" id="KW-1185">Reference proteome</keyword>
<dbReference type="EnsemblPlants" id="Solyc09g055960.1.1">
    <property type="protein sequence ID" value="Solyc09g055960.1.1.1"/>
    <property type="gene ID" value="Solyc09g055960.1"/>
</dbReference>
<dbReference type="PaxDb" id="4081-Solyc09g055960.1.1"/>
<dbReference type="Gramene" id="Solyc09g055960.1.1">
    <property type="protein sequence ID" value="Solyc09g055960.1.1.1"/>
    <property type="gene ID" value="Solyc09g055960.1"/>
</dbReference>
<name>A0A3Q7I1T3_SOLLC</name>
<evidence type="ECO:0000313" key="2">
    <source>
        <dbReference type="Proteomes" id="UP000004994"/>
    </source>
</evidence>
<organism evidence="1">
    <name type="scientific">Solanum lycopersicum</name>
    <name type="common">Tomato</name>
    <name type="synonym">Lycopersicon esculentum</name>
    <dbReference type="NCBI Taxonomy" id="4081"/>
    <lineage>
        <taxon>Eukaryota</taxon>
        <taxon>Viridiplantae</taxon>
        <taxon>Streptophyta</taxon>
        <taxon>Embryophyta</taxon>
        <taxon>Tracheophyta</taxon>
        <taxon>Spermatophyta</taxon>
        <taxon>Magnoliopsida</taxon>
        <taxon>eudicotyledons</taxon>
        <taxon>Gunneridae</taxon>
        <taxon>Pentapetalae</taxon>
        <taxon>asterids</taxon>
        <taxon>lamiids</taxon>
        <taxon>Solanales</taxon>
        <taxon>Solanaceae</taxon>
        <taxon>Solanoideae</taxon>
        <taxon>Solaneae</taxon>
        <taxon>Solanum</taxon>
        <taxon>Solanum subgen. Lycopersicon</taxon>
    </lineage>
</organism>
<protein>
    <submittedName>
        <fullName evidence="1">Uncharacterized protein</fullName>
    </submittedName>
</protein>
<proteinExistence type="predicted"/>
<dbReference type="InParanoid" id="A0A3Q7I1T3"/>